<feature type="domain" description="MD-2-related lipid-recognition" evidence="3">
    <location>
        <begin position="39"/>
        <end position="192"/>
    </location>
</feature>
<dbReference type="PANTHER" id="PTHR17357">
    <property type="entry name" value="GM2 GANGLIOSIDE ACTIVATOR PROTEIN"/>
    <property type="match status" value="1"/>
</dbReference>
<reference evidence="4" key="1">
    <citation type="submission" date="2020-05" db="UniProtKB">
        <authorList>
            <consortium name="EnsemblMetazoa"/>
        </authorList>
    </citation>
    <scope>IDENTIFICATION</scope>
    <source>
        <strain evidence="4">BB02</strain>
    </source>
</reference>
<dbReference type="GO" id="GO:0006689">
    <property type="term" value="P:ganglioside catabolic process"/>
    <property type="evidence" value="ECO:0007669"/>
    <property type="project" value="InterPro"/>
</dbReference>
<dbReference type="STRING" id="6526.A0A2C9K7C6"/>
<evidence type="ECO:0000256" key="1">
    <source>
        <dbReference type="ARBA" id="ARBA00022729"/>
    </source>
</evidence>
<protein>
    <recommendedName>
        <fullName evidence="3">MD-2-related lipid-recognition domain-containing protein</fullName>
    </recommendedName>
</protein>
<name>A0A2C9K7C6_BIOGL</name>
<dbReference type="SMART" id="SM00737">
    <property type="entry name" value="ML"/>
    <property type="match status" value="1"/>
</dbReference>
<dbReference type="Proteomes" id="UP000076420">
    <property type="component" value="Unassembled WGS sequence"/>
</dbReference>
<dbReference type="GO" id="GO:0009898">
    <property type="term" value="C:cytoplasmic side of plasma membrane"/>
    <property type="evidence" value="ECO:0007669"/>
    <property type="project" value="TreeGrafter"/>
</dbReference>
<evidence type="ECO:0000313" key="4">
    <source>
        <dbReference type="EnsemblMetazoa" id="BGLB015980-PA"/>
    </source>
</evidence>
<dbReference type="KEGG" id="bgt:106067565"/>
<feature type="chain" id="PRO_5013107262" description="MD-2-related lipid-recognition domain-containing protein" evidence="2">
    <location>
        <begin position="27"/>
        <end position="205"/>
    </location>
</feature>
<evidence type="ECO:0000259" key="3">
    <source>
        <dbReference type="SMART" id="SM00737"/>
    </source>
</evidence>
<dbReference type="Pfam" id="PF02221">
    <property type="entry name" value="E1_DerP2_DerF2"/>
    <property type="match status" value="1"/>
</dbReference>
<dbReference type="RefSeq" id="XP_013082210.2">
    <property type="nucleotide sequence ID" value="XM_013226756.2"/>
</dbReference>
<sequence length="205" mass="23090">MISALSLRTAYVSLLMALINLTHIRAEGRESEGSVIQEYTDCGSEDKIIYFDYVHATPMPVIVPGTLFVTVLGNVTMDLPRRVNVYLEIKKYIFGFPFTVPCFNGGLGSCTFENICRQLEQYEAVGCPKALRHFGIQCHCPFAAGHFNLTRLPINIPRISGLAKSLVNGDYLLELRINEEDGPELGCLRVNFSMKRRHKGWLFKI</sequence>
<dbReference type="EnsemblMetazoa" id="BGLB015980-RA">
    <property type="protein sequence ID" value="BGLB015980-PA"/>
    <property type="gene ID" value="BGLB015980"/>
</dbReference>
<dbReference type="VEuPathDB" id="VectorBase:BGLAX_045078"/>
<feature type="signal peptide" evidence="2">
    <location>
        <begin position="1"/>
        <end position="26"/>
    </location>
</feature>
<dbReference type="GO" id="GO:0005319">
    <property type="term" value="F:lipid transporter activity"/>
    <property type="evidence" value="ECO:0007669"/>
    <property type="project" value="TreeGrafter"/>
</dbReference>
<dbReference type="AlphaFoldDB" id="A0A2C9K7C6"/>
<dbReference type="GO" id="GO:0008047">
    <property type="term" value="F:enzyme activator activity"/>
    <property type="evidence" value="ECO:0007669"/>
    <property type="project" value="InterPro"/>
</dbReference>
<dbReference type="PANTHER" id="PTHR17357:SF0">
    <property type="entry name" value="GANGLIOSIDE GM2 ACTIVATOR"/>
    <property type="match status" value="1"/>
</dbReference>
<proteinExistence type="predicted"/>
<evidence type="ECO:0000313" key="5">
    <source>
        <dbReference type="Proteomes" id="UP000076420"/>
    </source>
</evidence>
<accession>A0A2C9K7C6</accession>
<gene>
    <name evidence="4" type="primary">106067565</name>
</gene>
<dbReference type="InterPro" id="IPR028996">
    <property type="entry name" value="GM2-AP"/>
</dbReference>
<dbReference type="VEuPathDB" id="VectorBase:BGLB015980"/>
<dbReference type="InterPro" id="IPR036846">
    <property type="entry name" value="GM2-AP_sf"/>
</dbReference>
<evidence type="ECO:0000256" key="2">
    <source>
        <dbReference type="SAM" id="SignalP"/>
    </source>
</evidence>
<organism evidence="4 5">
    <name type="scientific">Biomphalaria glabrata</name>
    <name type="common">Bloodfluke planorb</name>
    <name type="synonym">Freshwater snail</name>
    <dbReference type="NCBI Taxonomy" id="6526"/>
    <lineage>
        <taxon>Eukaryota</taxon>
        <taxon>Metazoa</taxon>
        <taxon>Spiralia</taxon>
        <taxon>Lophotrochozoa</taxon>
        <taxon>Mollusca</taxon>
        <taxon>Gastropoda</taxon>
        <taxon>Heterobranchia</taxon>
        <taxon>Euthyneura</taxon>
        <taxon>Panpulmonata</taxon>
        <taxon>Hygrophila</taxon>
        <taxon>Lymnaeoidea</taxon>
        <taxon>Planorbidae</taxon>
        <taxon>Biomphalaria</taxon>
    </lineage>
</organism>
<dbReference type="Gene3D" id="2.70.220.10">
    <property type="entry name" value="Ganglioside GM2 activator"/>
    <property type="match status" value="1"/>
</dbReference>
<dbReference type="InterPro" id="IPR003172">
    <property type="entry name" value="ML_dom"/>
</dbReference>
<dbReference type="SUPFAM" id="SSF63707">
    <property type="entry name" value="Ganglioside M2 (gm2) activator"/>
    <property type="match status" value="1"/>
</dbReference>
<keyword evidence="1 2" id="KW-0732">Signal</keyword>
<dbReference type="OrthoDB" id="6409159at2759"/>